<dbReference type="OrthoDB" id="9787654at2"/>
<dbReference type="EMBL" id="VFEQ01000014">
    <property type="protein sequence ID" value="TWR56178.1"/>
    <property type="molecule type" value="Genomic_DNA"/>
</dbReference>
<dbReference type="InterPro" id="IPR052350">
    <property type="entry name" value="Metallo-dep_Lactonases"/>
</dbReference>
<proteinExistence type="inferred from homology"/>
<dbReference type="PANTHER" id="PTHR43569:SF1">
    <property type="entry name" value="BLL3371 PROTEIN"/>
    <property type="match status" value="1"/>
</dbReference>
<dbReference type="InterPro" id="IPR006680">
    <property type="entry name" value="Amidohydro-rel"/>
</dbReference>
<dbReference type="Proteomes" id="UP000316123">
    <property type="component" value="Unassembled WGS sequence"/>
</dbReference>
<evidence type="ECO:0000313" key="4">
    <source>
        <dbReference type="Proteomes" id="UP000316123"/>
    </source>
</evidence>
<dbReference type="Pfam" id="PF04909">
    <property type="entry name" value="Amidohydro_2"/>
    <property type="match status" value="1"/>
</dbReference>
<dbReference type="InterPro" id="IPR032466">
    <property type="entry name" value="Metal_Hydrolase"/>
</dbReference>
<dbReference type="GO" id="GO:0016787">
    <property type="term" value="F:hydrolase activity"/>
    <property type="evidence" value="ECO:0007669"/>
    <property type="project" value="InterPro"/>
</dbReference>
<feature type="domain" description="Amidohydrolase-related" evidence="2">
    <location>
        <begin position="22"/>
        <end position="335"/>
    </location>
</feature>
<organism evidence="3 4">
    <name type="scientific">Pseudomonas marginalis</name>
    <name type="common">Pseudomonas panacis</name>
    <dbReference type="NCBI Taxonomy" id="298"/>
    <lineage>
        <taxon>Bacteria</taxon>
        <taxon>Pseudomonadati</taxon>
        <taxon>Pseudomonadota</taxon>
        <taxon>Gammaproteobacteria</taxon>
        <taxon>Pseudomonadales</taxon>
        <taxon>Pseudomonadaceae</taxon>
        <taxon>Pseudomonas</taxon>
    </lineage>
</organism>
<name>A0A9X9BQ81_PSEMA</name>
<dbReference type="AlphaFoldDB" id="A0A9X9BQ81"/>
<evidence type="ECO:0000256" key="1">
    <source>
        <dbReference type="ARBA" id="ARBA00038310"/>
    </source>
</evidence>
<gene>
    <name evidence="3" type="ORF">FIV41_20550</name>
</gene>
<dbReference type="PANTHER" id="PTHR43569">
    <property type="entry name" value="AMIDOHYDROLASE"/>
    <property type="match status" value="1"/>
</dbReference>
<evidence type="ECO:0000313" key="3">
    <source>
        <dbReference type="EMBL" id="TWR56178.1"/>
    </source>
</evidence>
<dbReference type="Gene3D" id="3.20.20.140">
    <property type="entry name" value="Metal-dependent hydrolases"/>
    <property type="match status" value="1"/>
</dbReference>
<comment type="caution">
    <text evidence="3">The sequence shown here is derived from an EMBL/GenBank/DDBJ whole genome shotgun (WGS) entry which is preliminary data.</text>
</comment>
<sequence>MTSKQWSDFVNEEAINPDLPIVDTHHHIWNESPRSIFDPYTTQELIEDKVGSGHNVVATVMVDSHAQHSLDGPEAFRPVGETVYCEKVAQESEKAGGRIAGVCAAIVPYADMRLGAAVGEVLDAHADASPRFRGIRYMLARVPELPPIYGATEEGISRTPEFRAGFAELARRGLSFEHWVFQPQHDEVLDLARAFPDTTIVLNHLGGPMGHGRYKGKREEGFQDWKRSMSALATCPNIVVKLGGTYVCQTSPEEIGWPARPATSEEMAEKNGDYILTAIDLFSPSRCMFESNFPVDMLYTSYGNLWNSFKRVVSGFSRDEQLELFSETAKRVYKLKL</sequence>
<protein>
    <submittedName>
        <fullName evidence="3">Amidohydrolase</fullName>
    </submittedName>
</protein>
<dbReference type="RefSeq" id="WP_074845576.1">
    <property type="nucleotide sequence ID" value="NZ_FNSU01000002.1"/>
</dbReference>
<accession>A0A9X9BQ81</accession>
<comment type="similarity">
    <text evidence="1">Belongs to the metallo-dependent hydrolases superfamily.</text>
</comment>
<evidence type="ECO:0000259" key="2">
    <source>
        <dbReference type="Pfam" id="PF04909"/>
    </source>
</evidence>
<dbReference type="SUPFAM" id="SSF51556">
    <property type="entry name" value="Metallo-dependent hydrolases"/>
    <property type="match status" value="1"/>
</dbReference>
<reference evidence="3 4" key="1">
    <citation type="submission" date="2019-06" db="EMBL/GenBank/DDBJ databases">
        <title>Pseudomonas bimorpha sp. nov. isolated from bovine raw milk and skim milk concentrate.</title>
        <authorList>
            <person name="Hofmann K."/>
            <person name="Huptas C."/>
            <person name="Doll E."/>
            <person name="Scherer S."/>
            <person name="Wenning M."/>
        </authorList>
    </citation>
    <scope>NUCLEOTIDE SEQUENCE [LARGE SCALE GENOMIC DNA]</scope>
    <source>
        <strain evidence="3 4">DSM 13124</strain>
    </source>
</reference>